<evidence type="ECO:0000313" key="2">
    <source>
        <dbReference type="Proteomes" id="UP000485058"/>
    </source>
</evidence>
<evidence type="ECO:0000313" key="1">
    <source>
        <dbReference type="EMBL" id="GFH17984.1"/>
    </source>
</evidence>
<proteinExistence type="predicted"/>
<keyword evidence="2" id="KW-1185">Reference proteome</keyword>
<accession>A0A699ZGG4</accession>
<name>A0A699ZGG4_HAELA</name>
<reference evidence="1 2" key="1">
    <citation type="submission" date="2020-02" db="EMBL/GenBank/DDBJ databases">
        <title>Draft genome sequence of Haematococcus lacustris strain NIES-144.</title>
        <authorList>
            <person name="Morimoto D."/>
            <person name="Nakagawa S."/>
            <person name="Yoshida T."/>
            <person name="Sawayama S."/>
        </authorList>
    </citation>
    <scope>NUCLEOTIDE SEQUENCE [LARGE SCALE GENOMIC DNA]</scope>
    <source>
        <strain evidence="1 2">NIES-144</strain>
    </source>
</reference>
<protein>
    <submittedName>
        <fullName evidence="1">Uncharacterized protein</fullName>
    </submittedName>
</protein>
<sequence>MPALNPRATIQVHVSLLLQIVRQQLPIAGIAVTPLTHEVVLACAPSYFPATLHSGSMLSSSQLKCLVEEQVCKA</sequence>
<comment type="caution">
    <text evidence="1">The sequence shown here is derived from an EMBL/GenBank/DDBJ whole genome shotgun (WGS) entry which is preliminary data.</text>
</comment>
<dbReference type="EMBL" id="BLLF01001233">
    <property type="protein sequence ID" value="GFH17984.1"/>
    <property type="molecule type" value="Genomic_DNA"/>
</dbReference>
<dbReference type="AlphaFoldDB" id="A0A699ZGG4"/>
<organism evidence="1 2">
    <name type="scientific">Haematococcus lacustris</name>
    <name type="common">Green alga</name>
    <name type="synonym">Haematococcus pluvialis</name>
    <dbReference type="NCBI Taxonomy" id="44745"/>
    <lineage>
        <taxon>Eukaryota</taxon>
        <taxon>Viridiplantae</taxon>
        <taxon>Chlorophyta</taxon>
        <taxon>core chlorophytes</taxon>
        <taxon>Chlorophyceae</taxon>
        <taxon>CS clade</taxon>
        <taxon>Chlamydomonadales</taxon>
        <taxon>Haematococcaceae</taxon>
        <taxon>Haematococcus</taxon>
    </lineage>
</organism>
<dbReference type="Proteomes" id="UP000485058">
    <property type="component" value="Unassembled WGS sequence"/>
</dbReference>
<gene>
    <name evidence="1" type="ORF">HaLaN_14714</name>
</gene>